<dbReference type="Pfam" id="PF01066">
    <property type="entry name" value="CDP-OH_P_transf"/>
    <property type="match status" value="1"/>
</dbReference>
<dbReference type="PANTHER" id="PTHR15362:SF4">
    <property type="entry name" value="CDP-DIACYLGLYCEROL--INOSITOL 3-PHOSPHATIDYLTRANSFERASE"/>
    <property type="match status" value="1"/>
</dbReference>
<feature type="transmembrane region" description="Helical" evidence="20">
    <location>
        <begin position="144"/>
        <end position="164"/>
    </location>
</feature>
<evidence type="ECO:0000313" key="22">
    <source>
        <dbReference type="Proteomes" id="UP000734854"/>
    </source>
</evidence>
<dbReference type="GO" id="GO:0046872">
    <property type="term" value="F:metal ion binding"/>
    <property type="evidence" value="ECO:0007669"/>
    <property type="project" value="UniProtKB-KW"/>
</dbReference>
<keyword evidence="16 18" id="KW-1208">Phospholipid metabolism</keyword>
<accession>A0A8J5H2W4</accession>
<evidence type="ECO:0000256" key="15">
    <source>
        <dbReference type="ARBA" id="ARBA00023211"/>
    </source>
</evidence>
<evidence type="ECO:0000256" key="18">
    <source>
        <dbReference type="PIRNR" id="PIRNR000848"/>
    </source>
</evidence>
<dbReference type="GO" id="GO:0003881">
    <property type="term" value="F:CDP-diacylglycerol-inositol 3-phosphatidyltransferase activity"/>
    <property type="evidence" value="ECO:0007669"/>
    <property type="project" value="UniProtKB-EC"/>
</dbReference>
<comment type="catalytic activity">
    <reaction evidence="17 18">
        <text>a CDP-1,2-diacyl-sn-glycerol + myo-inositol = a 1,2-diacyl-sn-glycero-3-phospho-(1D-myo-inositol) + CMP + H(+)</text>
        <dbReference type="Rhea" id="RHEA:11580"/>
        <dbReference type="ChEBI" id="CHEBI:15378"/>
        <dbReference type="ChEBI" id="CHEBI:17268"/>
        <dbReference type="ChEBI" id="CHEBI:57880"/>
        <dbReference type="ChEBI" id="CHEBI:58332"/>
        <dbReference type="ChEBI" id="CHEBI:60377"/>
        <dbReference type="EC" id="2.7.8.11"/>
    </reaction>
</comment>
<evidence type="ECO:0000256" key="11">
    <source>
        <dbReference type="ARBA" id="ARBA00022989"/>
    </source>
</evidence>
<reference evidence="21 22" key="1">
    <citation type="submission" date="2020-08" db="EMBL/GenBank/DDBJ databases">
        <title>Plant Genome Project.</title>
        <authorList>
            <person name="Zhang R.-G."/>
        </authorList>
    </citation>
    <scope>NUCLEOTIDE SEQUENCE [LARGE SCALE GENOMIC DNA]</scope>
    <source>
        <tissue evidence="21">Rhizome</tissue>
    </source>
</reference>
<evidence type="ECO:0000256" key="6">
    <source>
        <dbReference type="ARBA" id="ARBA00022516"/>
    </source>
</evidence>
<dbReference type="GO" id="GO:0016020">
    <property type="term" value="C:membrane"/>
    <property type="evidence" value="ECO:0007669"/>
    <property type="project" value="UniProtKB-SubCell"/>
</dbReference>
<keyword evidence="9" id="KW-0479">Metal-binding</keyword>
<evidence type="ECO:0000256" key="2">
    <source>
        <dbReference type="ARBA" id="ARBA00001946"/>
    </source>
</evidence>
<keyword evidence="10" id="KW-0460">Magnesium</keyword>
<keyword evidence="15" id="KW-0464">Manganese</keyword>
<comment type="cofactor">
    <cofactor evidence="2">
        <name>Mg(2+)</name>
        <dbReference type="ChEBI" id="CHEBI:18420"/>
    </cofactor>
</comment>
<organism evidence="21 22">
    <name type="scientific">Zingiber officinale</name>
    <name type="common">Ginger</name>
    <name type="synonym">Amomum zingiber</name>
    <dbReference type="NCBI Taxonomy" id="94328"/>
    <lineage>
        <taxon>Eukaryota</taxon>
        <taxon>Viridiplantae</taxon>
        <taxon>Streptophyta</taxon>
        <taxon>Embryophyta</taxon>
        <taxon>Tracheophyta</taxon>
        <taxon>Spermatophyta</taxon>
        <taxon>Magnoliopsida</taxon>
        <taxon>Liliopsida</taxon>
        <taxon>Zingiberales</taxon>
        <taxon>Zingiberaceae</taxon>
        <taxon>Zingiber</taxon>
    </lineage>
</organism>
<evidence type="ECO:0000256" key="3">
    <source>
        <dbReference type="ARBA" id="ARBA00004141"/>
    </source>
</evidence>
<dbReference type="Proteomes" id="UP000734854">
    <property type="component" value="Unassembled WGS sequence"/>
</dbReference>
<keyword evidence="12 18" id="KW-0443">Lipid metabolism</keyword>
<evidence type="ECO:0000256" key="9">
    <source>
        <dbReference type="ARBA" id="ARBA00022723"/>
    </source>
</evidence>
<dbReference type="PANTHER" id="PTHR15362">
    <property type="entry name" value="PHOSPHATIDYLINOSITOL SYNTHASE"/>
    <property type="match status" value="1"/>
</dbReference>
<feature type="transmembrane region" description="Helical" evidence="20">
    <location>
        <begin position="12"/>
        <end position="33"/>
    </location>
</feature>
<dbReference type="PIRSF" id="PIRSF000848">
    <property type="entry name" value="CDP_diag_ino_3_P"/>
    <property type="match status" value="1"/>
</dbReference>
<comment type="cofactor">
    <cofactor evidence="1">
        <name>Mn(2+)</name>
        <dbReference type="ChEBI" id="CHEBI:29035"/>
    </cofactor>
</comment>
<comment type="similarity">
    <text evidence="4 18 19">Belongs to the CDP-alcohol phosphatidyltransferase class-I family.</text>
</comment>
<evidence type="ECO:0000256" key="14">
    <source>
        <dbReference type="ARBA" id="ARBA00023209"/>
    </source>
</evidence>
<dbReference type="EC" id="2.7.8.11" evidence="5 18"/>
<evidence type="ECO:0000256" key="8">
    <source>
        <dbReference type="ARBA" id="ARBA00022692"/>
    </source>
</evidence>
<protein>
    <recommendedName>
        <fullName evidence="5 18">CDP-diacylglycerol--inositol 3-phosphatidyltransferase</fullName>
        <ecNumber evidence="5 18">2.7.8.11</ecNumber>
    </recommendedName>
</protein>
<dbReference type="AlphaFoldDB" id="A0A8J5H2W4"/>
<evidence type="ECO:0000256" key="7">
    <source>
        <dbReference type="ARBA" id="ARBA00022679"/>
    </source>
</evidence>
<name>A0A8J5H2W4_ZINOF</name>
<dbReference type="PROSITE" id="PS00379">
    <property type="entry name" value="CDP_ALCOHOL_P_TRANSF"/>
    <property type="match status" value="1"/>
</dbReference>
<comment type="subcellular location">
    <subcellularLocation>
        <location evidence="3">Membrane</location>
        <topology evidence="3">Multi-pass membrane protein</topology>
    </subcellularLocation>
</comment>
<evidence type="ECO:0000256" key="10">
    <source>
        <dbReference type="ARBA" id="ARBA00022842"/>
    </source>
</evidence>
<dbReference type="EMBL" id="JACMSC010000008">
    <property type="protein sequence ID" value="KAG6512044.1"/>
    <property type="molecule type" value="Genomic_DNA"/>
</dbReference>
<dbReference type="InterPro" id="IPR048254">
    <property type="entry name" value="CDP_ALCOHOL_P_TRANSF_CS"/>
</dbReference>
<keyword evidence="6 18" id="KW-0444">Lipid biosynthesis</keyword>
<keyword evidence="8 20" id="KW-0812">Transmembrane</keyword>
<evidence type="ECO:0000256" key="20">
    <source>
        <dbReference type="SAM" id="Phobius"/>
    </source>
</evidence>
<sequence length="223" mass="24963">MAGPSNQEAISVYLYVPNVIGYIRVILNCVAFLVCYSHKYLFAILYVTSFVCDALDGWFARRLNQVSTFGAVFDMVTDRVSTACLLSLLSQLYRPGLIFLALLGLDIGSHWLQMYSSFLSGKTSHKDVKDSSSWLFKLYYGNRLFMGFCCVGSEVLYVILYLLAGEKSESLISVYLNALRMNTLLSLLLLLVSIGWAIKQVVNVIQMKSAADSCVNHDTKRNV</sequence>
<gene>
    <name evidence="21" type="ORF">ZIOFF_030135</name>
</gene>
<dbReference type="GO" id="GO:0006661">
    <property type="term" value="P:phosphatidylinositol biosynthetic process"/>
    <property type="evidence" value="ECO:0007669"/>
    <property type="project" value="TreeGrafter"/>
</dbReference>
<evidence type="ECO:0000313" key="21">
    <source>
        <dbReference type="EMBL" id="KAG6512044.1"/>
    </source>
</evidence>
<keyword evidence="13 18" id="KW-0472">Membrane</keyword>
<evidence type="ECO:0000256" key="12">
    <source>
        <dbReference type="ARBA" id="ARBA00023098"/>
    </source>
</evidence>
<evidence type="ECO:0000256" key="4">
    <source>
        <dbReference type="ARBA" id="ARBA00010441"/>
    </source>
</evidence>
<keyword evidence="11 20" id="KW-1133">Transmembrane helix</keyword>
<keyword evidence="7 18" id="KW-0808">Transferase</keyword>
<dbReference type="FunFam" id="1.20.120.1760:FF:000003">
    <property type="entry name" value="CDP-diacylglycerol--inositol 3-phosphatidyltransferase"/>
    <property type="match status" value="1"/>
</dbReference>
<dbReference type="InterPro" id="IPR000462">
    <property type="entry name" value="CDP-OH_P_trans"/>
</dbReference>
<evidence type="ECO:0000256" key="1">
    <source>
        <dbReference type="ARBA" id="ARBA00001936"/>
    </source>
</evidence>
<keyword evidence="22" id="KW-1185">Reference proteome</keyword>
<evidence type="ECO:0000256" key="19">
    <source>
        <dbReference type="RuleBase" id="RU003750"/>
    </source>
</evidence>
<keyword evidence="14 18" id="KW-0594">Phospholipid biosynthesis</keyword>
<feature type="transmembrane region" description="Helical" evidence="20">
    <location>
        <begin position="179"/>
        <end position="198"/>
    </location>
</feature>
<evidence type="ECO:0000256" key="16">
    <source>
        <dbReference type="ARBA" id="ARBA00023264"/>
    </source>
</evidence>
<dbReference type="OrthoDB" id="10251079at2759"/>
<dbReference type="GO" id="GO:0005794">
    <property type="term" value="C:Golgi apparatus"/>
    <property type="evidence" value="ECO:0007669"/>
    <property type="project" value="TreeGrafter"/>
</dbReference>
<evidence type="ECO:0000256" key="17">
    <source>
        <dbReference type="ARBA" id="ARBA00050166"/>
    </source>
</evidence>
<dbReference type="InterPro" id="IPR014387">
    <property type="entry name" value="CDP_diag_ino_3_P_euk"/>
</dbReference>
<proteinExistence type="inferred from homology"/>
<evidence type="ECO:0000256" key="13">
    <source>
        <dbReference type="ARBA" id="ARBA00023136"/>
    </source>
</evidence>
<comment type="caution">
    <text evidence="21">The sequence shown here is derived from an EMBL/GenBank/DDBJ whole genome shotgun (WGS) entry which is preliminary data.</text>
</comment>
<evidence type="ECO:0000256" key="5">
    <source>
        <dbReference type="ARBA" id="ARBA00013212"/>
    </source>
</evidence>